<dbReference type="InterPro" id="IPR007015">
    <property type="entry name" value="DNA_pol_V/MYBBP1A"/>
</dbReference>
<reference evidence="2" key="1">
    <citation type="submission" date="2022-11" db="UniProtKB">
        <authorList>
            <consortium name="WormBaseParasite"/>
        </authorList>
    </citation>
    <scope>IDENTIFICATION</scope>
</reference>
<dbReference type="GO" id="GO:0005730">
    <property type="term" value="C:nucleolus"/>
    <property type="evidence" value="ECO:0007669"/>
    <property type="project" value="InterPro"/>
</dbReference>
<dbReference type="Pfam" id="PF04931">
    <property type="entry name" value="DNA_pol_phi"/>
    <property type="match status" value="1"/>
</dbReference>
<protein>
    <submittedName>
        <fullName evidence="2">Uncharacterized protein</fullName>
    </submittedName>
</protein>
<dbReference type="AlphaFoldDB" id="A0A914RYF2"/>
<dbReference type="WBParaSite" id="PEQ_0000705501-mRNA-1">
    <property type="protein sequence ID" value="PEQ_0000705501-mRNA-1"/>
    <property type="gene ID" value="PEQ_0000705501"/>
</dbReference>
<accession>A0A914RYF2</accession>
<keyword evidence="1" id="KW-1185">Reference proteome</keyword>
<proteinExistence type="predicted"/>
<dbReference type="GO" id="GO:0003677">
    <property type="term" value="F:DNA binding"/>
    <property type="evidence" value="ECO:0007669"/>
    <property type="project" value="InterPro"/>
</dbReference>
<evidence type="ECO:0000313" key="2">
    <source>
        <dbReference type="WBParaSite" id="PEQ_0000705501-mRNA-1"/>
    </source>
</evidence>
<evidence type="ECO:0000313" key="1">
    <source>
        <dbReference type="Proteomes" id="UP000887564"/>
    </source>
</evidence>
<dbReference type="GO" id="GO:0006355">
    <property type="term" value="P:regulation of DNA-templated transcription"/>
    <property type="evidence" value="ECO:0007669"/>
    <property type="project" value="InterPro"/>
</dbReference>
<dbReference type="Proteomes" id="UP000887564">
    <property type="component" value="Unplaced"/>
</dbReference>
<name>A0A914RYF2_PAREQ</name>
<organism evidence="1 2">
    <name type="scientific">Parascaris equorum</name>
    <name type="common">Equine roundworm</name>
    <dbReference type="NCBI Taxonomy" id="6256"/>
    <lineage>
        <taxon>Eukaryota</taxon>
        <taxon>Metazoa</taxon>
        <taxon>Ecdysozoa</taxon>
        <taxon>Nematoda</taxon>
        <taxon>Chromadorea</taxon>
        <taxon>Rhabditida</taxon>
        <taxon>Spirurina</taxon>
        <taxon>Ascaridomorpha</taxon>
        <taxon>Ascaridoidea</taxon>
        <taxon>Ascarididae</taxon>
        <taxon>Parascaris</taxon>
    </lineage>
</organism>
<sequence length="185" mass="21038">MERLISGLASSRAAARLGYTTALTHALSASANDWPAKALFELVDRKSDLRNKAVADELAERELAIADKYRYFAMACSQSLALLSKQLDRDSFEKTIWRRVRDRVGKETLKRDVNFFSDDGKLNLEERNYEDVINILKRTDGCAEGILARELLYAAREADTFNLIYSNIVEKWLQSGDSHKVSHFT</sequence>